<dbReference type="AlphaFoldDB" id="A0AB33AJA9"/>
<evidence type="ECO:0000256" key="1">
    <source>
        <dbReference type="SAM" id="MobiDB-lite"/>
    </source>
</evidence>
<sequence>MVAASASGDTTAPASGAADVGAGGAQSQPWNEHLQGWSGAGADELRSADQALAQARRDREDIDQQFTRGIEEARGAARASQERLRAVLAEVEAAQLQLGPSLDTQAGRQQYAELLESKLAEVQTILADAQESHGRGVTALMSAAARYGTTAL</sequence>
<accession>A0AB33AJA9</accession>
<gene>
    <name evidence="2" type="ORF">MASS_1p0101</name>
</gene>
<keyword evidence="2" id="KW-0614">Plasmid</keyword>
<feature type="region of interest" description="Disordered" evidence="1">
    <location>
        <begin position="1"/>
        <end position="68"/>
    </location>
</feature>
<reference evidence="2 3" key="1">
    <citation type="journal article" date="2013" name="Genome Announc.">
        <title>Complete Genome Sequence of Mycobacterium massiliense Clinical Strain Asan 50594, Belonging to the Type II Genotype.</title>
        <authorList>
            <person name="Kim B.J."/>
            <person name="Kim B.R."/>
            <person name="Hong S.H."/>
            <person name="Seok S.H."/>
            <person name="Kook Y.H."/>
            <person name="Kim B.J."/>
        </authorList>
    </citation>
    <scope>NUCLEOTIDE SEQUENCE [LARGE SCALE GENOMIC DNA]</scope>
    <source>
        <strain evidence="2 3">50594</strain>
    </source>
</reference>
<geneLocation type="plasmid" evidence="2 3">
    <name>1</name>
</geneLocation>
<dbReference type="Pfam" id="PF10774">
    <property type="entry name" value="DUF4226"/>
    <property type="match status" value="1"/>
</dbReference>
<evidence type="ECO:0000313" key="3">
    <source>
        <dbReference type="Proteomes" id="UP000013961"/>
    </source>
</evidence>
<protein>
    <submittedName>
        <fullName evidence="2">Uncharacterized protein</fullName>
    </submittedName>
</protein>
<proteinExistence type="predicted"/>
<evidence type="ECO:0000313" key="2">
    <source>
        <dbReference type="EMBL" id="AGM31661.1"/>
    </source>
</evidence>
<name>A0AB33AJA9_9MYCO</name>
<dbReference type="InterPro" id="IPR019710">
    <property type="entry name" value="DUF4226"/>
</dbReference>
<organism evidence="2 3">
    <name type="scientific">Mycobacteroides abscessus subsp. bolletii 50594</name>
    <dbReference type="NCBI Taxonomy" id="1303024"/>
    <lineage>
        <taxon>Bacteria</taxon>
        <taxon>Bacillati</taxon>
        <taxon>Actinomycetota</taxon>
        <taxon>Actinomycetes</taxon>
        <taxon>Mycobacteriales</taxon>
        <taxon>Mycobacteriaceae</taxon>
        <taxon>Mycobacteroides</taxon>
        <taxon>Mycobacteroides abscessus</taxon>
    </lineage>
</organism>
<dbReference type="Proteomes" id="UP000013961">
    <property type="component" value="Plasmid 1"/>
</dbReference>
<dbReference type="KEGG" id="mabb:MASS_1p0101"/>
<dbReference type="EMBL" id="CP004375">
    <property type="protein sequence ID" value="AGM31661.1"/>
    <property type="molecule type" value="Genomic_DNA"/>
</dbReference>